<sequence length="195" mass="22860">MKLDRGDICGLIDALCLSEDIKGTDIPAMDLYMDQLITFLNGKLQSSKREANDKIFTKTMVNNYTKDELLVPPKNKKYNKEHVMLLILMYHLKNVLTIQDIKRLFQPVLRDMSTTEDDIISLETIYDIYLELKKNQLDEFSSHFPEKWEYIRQKTLDIENADNREMADLFLTVMVLIAQANAAKRLAEKIIDRYF</sequence>
<dbReference type="EMBL" id="UPPP01000088">
    <property type="protein sequence ID" value="VBB08360.1"/>
    <property type="molecule type" value="Genomic_DNA"/>
</dbReference>
<keyword evidence="2" id="KW-1185">Reference proteome</keyword>
<name>A0A498RBP4_9FIRM</name>
<organism evidence="1 2">
    <name type="scientific">Lucifera butyrica</name>
    <dbReference type="NCBI Taxonomy" id="1351585"/>
    <lineage>
        <taxon>Bacteria</taxon>
        <taxon>Bacillati</taxon>
        <taxon>Bacillota</taxon>
        <taxon>Negativicutes</taxon>
        <taxon>Veillonellales</taxon>
        <taxon>Veillonellaceae</taxon>
        <taxon>Lucifera</taxon>
    </lineage>
</organism>
<gene>
    <name evidence="1" type="ORF">LUCI_3632</name>
</gene>
<dbReference type="PANTHER" id="PTHR40056:SF1">
    <property type="entry name" value="DUF1836 DOMAIN-CONTAINING PROTEIN"/>
    <property type="match status" value="1"/>
</dbReference>
<dbReference type="AlphaFoldDB" id="A0A498RBP4"/>
<protein>
    <recommendedName>
        <fullName evidence="3">DUF1836 domain-containing protein</fullName>
    </recommendedName>
</protein>
<evidence type="ECO:0000313" key="2">
    <source>
        <dbReference type="Proteomes" id="UP000277811"/>
    </source>
</evidence>
<dbReference type="OrthoDB" id="3191472at2"/>
<dbReference type="RefSeq" id="WP_122629264.1">
    <property type="nucleotide sequence ID" value="NZ_UPPP01000088.1"/>
</dbReference>
<accession>A0A498RBP4</accession>
<reference evidence="1 2" key="1">
    <citation type="submission" date="2018-06" db="EMBL/GenBank/DDBJ databases">
        <authorList>
            <person name="Strepis N."/>
        </authorList>
    </citation>
    <scope>NUCLEOTIDE SEQUENCE [LARGE SCALE GENOMIC DNA]</scope>
    <source>
        <strain evidence="1">LUCI</strain>
    </source>
</reference>
<dbReference type="Pfam" id="PF08876">
    <property type="entry name" value="DUF1836"/>
    <property type="match status" value="1"/>
</dbReference>
<dbReference type="InterPro" id="IPR014975">
    <property type="entry name" value="DUF1836"/>
</dbReference>
<evidence type="ECO:0008006" key="3">
    <source>
        <dbReference type="Google" id="ProtNLM"/>
    </source>
</evidence>
<proteinExistence type="predicted"/>
<dbReference type="PANTHER" id="PTHR40056">
    <property type="entry name" value="HYPOTHETICAL CYTOSOLIC PROTEIN"/>
    <property type="match status" value="1"/>
</dbReference>
<evidence type="ECO:0000313" key="1">
    <source>
        <dbReference type="EMBL" id="VBB08360.1"/>
    </source>
</evidence>
<dbReference type="Proteomes" id="UP000277811">
    <property type="component" value="Unassembled WGS sequence"/>
</dbReference>